<gene>
    <name evidence="2" type="ORF">MAMMFC1_01084</name>
</gene>
<evidence type="ECO:0000313" key="2">
    <source>
        <dbReference type="EMBL" id="BBB90433.1"/>
    </source>
</evidence>
<evidence type="ECO:0000313" key="3">
    <source>
        <dbReference type="Proteomes" id="UP000276437"/>
    </source>
</evidence>
<feature type="region of interest" description="Disordered" evidence="1">
    <location>
        <begin position="125"/>
        <end position="149"/>
    </location>
</feature>
<dbReference type="KEGG" id="mana:MAMMFC1_01084"/>
<dbReference type="EMBL" id="AP018449">
    <property type="protein sequence ID" value="BBB90433.1"/>
    <property type="molecule type" value="Genomic_DNA"/>
</dbReference>
<organism evidence="2 3">
    <name type="scientific">Methylomusa anaerophila</name>
    <dbReference type="NCBI Taxonomy" id="1930071"/>
    <lineage>
        <taxon>Bacteria</taxon>
        <taxon>Bacillati</taxon>
        <taxon>Bacillota</taxon>
        <taxon>Negativicutes</taxon>
        <taxon>Selenomonadales</taxon>
        <taxon>Sporomusaceae</taxon>
        <taxon>Methylomusa</taxon>
    </lineage>
</organism>
<dbReference type="AlphaFoldDB" id="A0A348AH85"/>
<reference evidence="2 3" key="1">
    <citation type="journal article" date="2018" name="Int. J. Syst. Evol. Microbiol.">
        <title>Methylomusa anaerophila gen. nov., sp. nov., an anaerobic methanol-utilizing bacterium isolated from a microbial fuel cell.</title>
        <authorList>
            <person name="Amano N."/>
            <person name="Yamamuro A."/>
            <person name="Miyahara M."/>
            <person name="Kouzuma A."/>
            <person name="Abe T."/>
            <person name="Watanabe K."/>
        </authorList>
    </citation>
    <scope>NUCLEOTIDE SEQUENCE [LARGE SCALE GENOMIC DNA]</scope>
    <source>
        <strain evidence="2 3">MMFC1</strain>
    </source>
</reference>
<keyword evidence="3" id="KW-1185">Reference proteome</keyword>
<proteinExistence type="predicted"/>
<name>A0A348AH85_9FIRM</name>
<protein>
    <submittedName>
        <fullName evidence="2">Uncharacterized protein</fullName>
    </submittedName>
</protein>
<dbReference type="Proteomes" id="UP000276437">
    <property type="component" value="Chromosome"/>
</dbReference>
<evidence type="ECO:0000256" key="1">
    <source>
        <dbReference type="SAM" id="MobiDB-lite"/>
    </source>
</evidence>
<accession>A0A348AH85</accession>
<sequence>MADIGGNLNLASTQDSDDYTANNQSTGIGFGTGKISGTTGSFNTGKTNSNYDSVTGQAGIFAGAEGFDIYVGKNTDLKGAVIASDATPDKNILSTDTLTYSDIQNHAEYSASSIGVNVNTNPSAERNEQGITPNIGVTASGNADSTTQSAISPGTIEVRSGNTDLSKLSRDTENAVNTLGKIFDKKTVQEQQELAQIFGEEAFKLVHKISKENGWEEGSPQKIALHAFVGAVMADFGGGNVLSGAVGAGVNEAIQKELADKFKDDPDLHQWASFIIGSAAASVIGGDATTGGSTAVSGTKNNFLSDWQKEQRQKAIDDKDWEKVAYWDAIDKAQDQAITYLGVYPGTDLNAPMNSGMLEAVSKLGQEIEASPDFQGSFLSNAPTVDSSTLIAAGAAAIVVAGVTLYYYDGGWVKAGTVASGSGAWGQATFQSEKLLERHITDHLQEFGNITQAQYVQKARDLLNSKVGGEVQGFTNNLGWTFRYNATTNEFAIGSPQGTISTMMRPTNGIQYWLEQVEKYGNL</sequence>